<accession>A0ABX7UV89</accession>
<gene>
    <name evidence="1" type="ORF">HC231_15915</name>
</gene>
<dbReference type="Proteomes" id="UP000671960">
    <property type="component" value="Chromosome"/>
</dbReference>
<dbReference type="InterPro" id="IPR009998">
    <property type="entry name" value="YfaZ"/>
</dbReference>
<keyword evidence="2" id="KW-1185">Reference proteome</keyword>
<name>A0ABX7UV89_9GAMM</name>
<protein>
    <submittedName>
        <fullName evidence="1">Uncharacterized protein</fullName>
    </submittedName>
</protein>
<evidence type="ECO:0000313" key="1">
    <source>
        <dbReference type="EMBL" id="QTF09220.1"/>
    </source>
</evidence>
<proteinExistence type="predicted"/>
<organism evidence="1 2">
    <name type="scientific">Brenneria izadpanahii</name>
    <dbReference type="NCBI Taxonomy" id="2722756"/>
    <lineage>
        <taxon>Bacteria</taxon>
        <taxon>Pseudomonadati</taxon>
        <taxon>Pseudomonadota</taxon>
        <taxon>Gammaproteobacteria</taxon>
        <taxon>Enterobacterales</taxon>
        <taxon>Pectobacteriaceae</taxon>
        <taxon>Brenneria</taxon>
    </lineage>
</organism>
<evidence type="ECO:0000313" key="2">
    <source>
        <dbReference type="Proteomes" id="UP000671960"/>
    </source>
</evidence>
<dbReference type="RefSeq" id="WP_208227707.1">
    <property type="nucleotide sequence ID" value="NZ_CP050854.1"/>
</dbReference>
<dbReference type="EMBL" id="CP050854">
    <property type="protein sequence ID" value="QTF09220.1"/>
    <property type="molecule type" value="Genomic_DNA"/>
</dbReference>
<sequence>MKIRTKMAVKSPVRPLTLKAGYRYICMDGKNERPNQRLVEGPYVGEVSF</sequence>
<dbReference type="Pfam" id="PF07437">
    <property type="entry name" value="YfaZ"/>
    <property type="match status" value="1"/>
</dbReference>
<reference evidence="1 2" key="1">
    <citation type="submission" date="2020-03" db="EMBL/GenBank/DDBJ databases">
        <authorList>
            <person name="Bakhshi Ganjeh M."/>
        </authorList>
    </citation>
    <scope>NUCLEOTIDE SEQUENCE [LARGE SCALE GENOMIC DNA]</scope>
    <source>
        <strain evidence="2">Iran 50</strain>
    </source>
</reference>